<comment type="caution">
    <text evidence="3">The sequence shown here is derived from an EMBL/GenBank/DDBJ whole genome shotgun (WGS) entry which is preliminary data.</text>
</comment>
<feature type="region of interest" description="Disordered" evidence="1">
    <location>
        <begin position="63"/>
        <end position="125"/>
    </location>
</feature>
<feature type="compositionally biased region" description="Low complexity" evidence="1">
    <location>
        <begin position="92"/>
        <end position="122"/>
    </location>
</feature>
<evidence type="ECO:0000313" key="3">
    <source>
        <dbReference type="EMBL" id="RIY37106.1"/>
    </source>
</evidence>
<reference evidence="3 4" key="1">
    <citation type="submission" date="2017-08" db="EMBL/GenBank/DDBJ databases">
        <title>Reclassification of Bisgaard taxon 37 and 44.</title>
        <authorList>
            <person name="Christensen H."/>
        </authorList>
    </citation>
    <scope>NUCLEOTIDE SEQUENCE [LARGE SCALE GENOMIC DNA]</scope>
    <source>
        <strain evidence="3 4">EEAB3T1</strain>
    </source>
</reference>
<gene>
    <name evidence="3" type="ORF">CKF59_02045</name>
</gene>
<dbReference type="EMBL" id="NRJF01000051">
    <property type="protein sequence ID" value="RIY37106.1"/>
    <property type="molecule type" value="Genomic_DNA"/>
</dbReference>
<feature type="compositionally biased region" description="Low complexity" evidence="1">
    <location>
        <begin position="63"/>
        <end position="73"/>
    </location>
</feature>
<dbReference type="AlphaFoldDB" id="A0A3A1YI26"/>
<proteinExistence type="predicted"/>
<dbReference type="OrthoDB" id="5678214at2"/>
<name>A0A3A1YI26_9GAMM</name>
<dbReference type="Proteomes" id="UP000265964">
    <property type="component" value="Unassembled WGS sequence"/>
</dbReference>
<accession>A0A3A1YI26</accession>
<keyword evidence="4" id="KW-1185">Reference proteome</keyword>
<keyword evidence="2" id="KW-0812">Transmembrane</keyword>
<feature type="transmembrane region" description="Helical" evidence="2">
    <location>
        <begin position="17"/>
        <end position="35"/>
    </location>
</feature>
<keyword evidence="2" id="KW-1133">Transmembrane helix</keyword>
<protein>
    <submittedName>
        <fullName evidence="3">Uncharacterized protein</fullName>
    </submittedName>
</protein>
<evidence type="ECO:0000313" key="4">
    <source>
        <dbReference type="Proteomes" id="UP000265964"/>
    </source>
</evidence>
<sequence length="217" mass="23781">MKDKMKNAFDRSSYTKLYIYAAIIILAFVLYLFVFRDTSTNKDSILLAKNETATVVINNQTDSSATTADTSDNAVKEQTPSVPVENTDKPAEVTPATPVATATPAPTPSQPATSTSSTSTTAGIPTIPENQIYANLETHEITVKRGQTAGAIFANRRADIFAMVAVDKAIERLGENDKLYVKYNEQGKIVVLSIEKRRTGYAGQYVLNLDNRYVFLK</sequence>
<evidence type="ECO:0000256" key="2">
    <source>
        <dbReference type="SAM" id="Phobius"/>
    </source>
</evidence>
<evidence type="ECO:0000256" key="1">
    <source>
        <dbReference type="SAM" id="MobiDB-lite"/>
    </source>
</evidence>
<dbReference type="RefSeq" id="WP_119534322.1">
    <property type="nucleotide sequence ID" value="NZ_NRJF01000051.1"/>
</dbReference>
<keyword evidence="2" id="KW-0472">Membrane</keyword>
<organism evidence="3 4">
    <name type="scientific">Psittacicella gerlachiana</name>
    <dbReference type="NCBI Taxonomy" id="2028574"/>
    <lineage>
        <taxon>Bacteria</taxon>
        <taxon>Pseudomonadati</taxon>
        <taxon>Pseudomonadota</taxon>
        <taxon>Gammaproteobacteria</taxon>
        <taxon>Pasteurellales</taxon>
        <taxon>Psittacicellaceae</taxon>
        <taxon>Psittacicella</taxon>
    </lineage>
</organism>